<dbReference type="Proteomes" id="UP001168877">
    <property type="component" value="Unassembled WGS sequence"/>
</dbReference>
<reference evidence="2" key="2">
    <citation type="submission" date="2023-06" db="EMBL/GenBank/DDBJ databases">
        <authorList>
            <person name="Swenson N.G."/>
            <person name="Wegrzyn J.L."/>
            <person name="Mcevoy S.L."/>
        </authorList>
    </citation>
    <scope>NUCLEOTIDE SEQUENCE</scope>
    <source>
        <strain evidence="2">NS2018</strain>
        <tissue evidence="2">Leaf</tissue>
    </source>
</reference>
<evidence type="ECO:0000256" key="1">
    <source>
        <dbReference type="SAM" id="MobiDB-lite"/>
    </source>
</evidence>
<comment type="caution">
    <text evidence="2">The sequence shown here is derived from an EMBL/GenBank/DDBJ whole genome shotgun (WGS) entry which is preliminary data.</text>
</comment>
<feature type="region of interest" description="Disordered" evidence="1">
    <location>
        <begin position="17"/>
        <end position="36"/>
    </location>
</feature>
<organism evidence="2 3">
    <name type="scientific">Acer saccharum</name>
    <name type="common">Sugar maple</name>
    <dbReference type="NCBI Taxonomy" id="4024"/>
    <lineage>
        <taxon>Eukaryota</taxon>
        <taxon>Viridiplantae</taxon>
        <taxon>Streptophyta</taxon>
        <taxon>Embryophyta</taxon>
        <taxon>Tracheophyta</taxon>
        <taxon>Spermatophyta</taxon>
        <taxon>Magnoliopsida</taxon>
        <taxon>eudicotyledons</taxon>
        <taxon>Gunneridae</taxon>
        <taxon>Pentapetalae</taxon>
        <taxon>rosids</taxon>
        <taxon>malvids</taxon>
        <taxon>Sapindales</taxon>
        <taxon>Sapindaceae</taxon>
        <taxon>Hippocastanoideae</taxon>
        <taxon>Acereae</taxon>
        <taxon>Acer</taxon>
    </lineage>
</organism>
<name>A0AA39VFC0_ACESA</name>
<sequence>MNSRIYDSFVAERWNKNTRKEEDIGHHKPQDRKSYEDTVKVDLGEEGVKKNVALSMSWSGASEDNEWLDMSAGKGDFWIDEAKATNQLVSSEEESSSSTVGHDVRKFMGHCWTQGECSNFRYMGNKGQYGKGLVVYEPNKVQSNCDGRSLSSSRMDRPTYMGQSGKKNLPIRDIQKPMSGSQSRLFIGEDSDGIGEQNQK</sequence>
<accession>A0AA39VFC0</accession>
<dbReference type="AlphaFoldDB" id="A0AA39VFC0"/>
<reference evidence="2" key="1">
    <citation type="journal article" date="2022" name="Plant J.">
        <title>Strategies of tolerance reflected in two North American maple genomes.</title>
        <authorList>
            <person name="McEvoy S.L."/>
            <person name="Sezen U.U."/>
            <person name="Trouern-Trend A."/>
            <person name="McMahon S.M."/>
            <person name="Schaberg P.G."/>
            <person name="Yang J."/>
            <person name="Wegrzyn J.L."/>
            <person name="Swenson N.G."/>
        </authorList>
    </citation>
    <scope>NUCLEOTIDE SEQUENCE</scope>
    <source>
        <strain evidence="2">NS2018</strain>
    </source>
</reference>
<feature type="region of interest" description="Disordered" evidence="1">
    <location>
        <begin position="144"/>
        <end position="200"/>
    </location>
</feature>
<evidence type="ECO:0000313" key="2">
    <source>
        <dbReference type="EMBL" id="KAK0578095.1"/>
    </source>
</evidence>
<feature type="compositionally biased region" description="Polar residues" evidence="1">
    <location>
        <begin position="144"/>
        <end position="153"/>
    </location>
</feature>
<keyword evidence="3" id="KW-1185">Reference proteome</keyword>
<dbReference type="EMBL" id="JAUESC010000385">
    <property type="protein sequence ID" value="KAK0578095.1"/>
    <property type="molecule type" value="Genomic_DNA"/>
</dbReference>
<evidence type="ECO:0000313" key="3">
    <source>
        <dbReference type="Proteomes" id="UP001168877"/>
    </source>
</evidence>
<protein>
    <submittedName>
        <fullName evidence="2">Uncharacterized protein</fullName>
    </submittedName>
</protein>
<gene>
    <name evidence="2" type="ORF">LWI29_005002</name>
</gene>
<proteinExistence type="predicted"/>